<evidence type="ECO:0000256" key="11">
    <source>
        <dbReference type="ARBA" id="ARBA00023303"/>
    </source>
</evidence>
<dbReference type="PANTHER" id="PTHR42643">
    <property type="entry name" value="IONOTROPIC RECEPTOR 20A-RELATED"/>
    <property type="match status" value="1"/>
</dbReference>
<keyword evidence="7 12" id="KW-0472">Membrane</keyword>
<dbReference type="Gene3D" id="1.10.287.70">
    <property type="match status" value="1"/>
</dbReference>
<organism evidence="15 16">
    <name type="scientific">Drosophila busckii</name>
    <name type="common">Fruit fly</name>
    <dbReference type="NCBI Taxonomy" id="30019"/>
    <lineage>
        <taxon>Eukaryota</taxon>
        <taxon>Metazoa</taxon>
        <taxon>Ecdysozoa</taxon>
        <taxon>Arthropoda</taxon>
        <taxon>Hexapoda</taxon>
        <taxon>Insecta</taxon>
        <taxon>Pterygota</taxon>
        <taxon>Neoptera</taxon>
        <taxon>Endopterygota</taxon>
        <taxon>Diptera</taxon>
        <taxon>Brachycera</taxon>
        <taxon>Muscomorpha</taxon>
        <taxon>Ephydroidea</taxon>
        <taxon>Drosophilidae</taxon>
        <taxon>Drosophila</taxon>
    </lineage>
</organism>
<keyword evidence="10" id="KW-1071">Ligand-gated ion channel</keyword>
<dbReference type="InterPro" id="IPR057074">
    <property type="entry name" value="IR75A_N"/>
</dbReference>
<feature type="transmembrane region" description="Helical" evidence="12">
    <location>
        <begin position="233"/>
        <end position="251"/>
    </location>
</feature>
<keyword evidence="8" id="KW-0675">Receptor</keyword>
<sequence>MLGSSRPDQTAEQTIAEVLTGLNINIDADITVALPFSTNISDTLPSLFSDSWLLYDVYKVGECTRLHVINKGMWSAAGSYQLLYSFSEFSWMRRRNDFGNITLKGSTALVEKPILFDDLAYLKDDKHLLQLDPMQRKTFQLFILMAHMYNMSLDIRFTNNWGQLQPNGSWSGVMGQVTQGEADFALCPMRFVTDRQRYVQFTPVLHTEYIHFLFRHPRRNSIRNIFFEPLSTQVWWCVLALICGSTLLLLLHIRQEHEVPEEIADTDRLRPVERRLAFVWFTMLETYLQQGPAADLFSLASTRLLVSVSCLFSFMLMQFYGAFIVGSLLSETPRSIVSLQALFQSGLELGMENISYNYALFTNTTNQLVRDVYIQRICRPREQNIQSIQQGAERIRQGGFAFHAAIDRMYRLLVNLLDEAQFCELQEIMFNPPYVSGSVLPKSSPWREHLVHAVLSLRETGLMQYNDKQWTVPKPDCRMFQAAQVEVDLKHIAPALFTLLLAMLTSVVVLLLELLLDWTQRNVHRMINIIK</sequence>
<dbReference type="InterPro" id="IPR052192">
    <property type="entry name" value="Insect_Ionotropic_Sensory_Rcpt"/>
</dbReference>
<evidence type="ECO:0000313" key="15">
    <source>
        <dbReference type="EMBL" id="ALC45315.1"/>
    </source>
</evidence>
<keyword evidence="6" id="KW-0406">Ion transport</keyword>
<keyword evidence="16" id="KW-1185">Reference proteome</keyword>
<dbReference type="AlphaFoldDB" id="A0A0M4EJW5"/>
<evidence type="ECO:0000256" key="7">
    <source>
        <dbReference type="ARBA" id="ARBA00023136"/>
    </source>
</evidence>
<dbReference type="GO" id="GO:0005886">
    <property type="term" value="C:plasma membrane"/>
    <property type="evidence" value="ECO:0007669"/>
    <property type="project" value="UniProtKB-SubCell"/>
</dbReference>
<feature type="domain" description="Ionotropic glutamate receptor L-glutamate and glycine-binding" evidence="13">
    <location>
        <begin position="141"/>
        <end position="217"/>
    </location>
</feature>
<evidence type="ECO:0000256" key="3">
    <source>
        <dbReference type="ARBA" id="ARBA00022475"/>
    </source>
</evidence>
<dbReference type="OMA" id="LQEIMFN"/>
<evidence type="ECO:0000259" key="13">
    <source>
        <dbReference type="Pfam" id="PF10613"/>
    </source>
</evidence>
<dbReference type="SUPFAM" id="SSF53850">
    <property type="entry name" value="Periplasmic binding protein-like II"/>
    <property type="match status" value="1"/>
</dbReference>
<feature type="transmembrane region" description="Helical" evidence="12">
    <location>
        <begin position="304"/>
        <end position="329"/>
    </location>
</feature>
<evidence type="ECO:0000256" key="8">
    <source>
        <dbReference type="ARBA" id="ARBA00023170"/>
    </source>
</evidence>
<evidence type="ECO:0000256" key="4">
    <source>
        <dbReference type="ARBA" id="ARBA00022692"/>
    </source>
</evidence>
<accession>A0A0M4EJW5</accession>
<dbReference type="PANTHER" id="PTHR42643:SF36">
    <property type="entry name" value="IONOTROPIC RECEPTOR 84A"/>
    <property type="match status" value="1"/>
</dbReference>
<evidence type="ECO:0000256" key="6">
    <source>
        <dbReference type="ARBA" id="ARBA00023065"/>
    </source>
</evidence>
<dbReference type="Gene3D" id="3.40.190.10">
    <property type="entry name" value="Periplasmic binding protein-like II"/>
    <property type="match status" value="1"/>
</dbReference>
<feature type="transmembrane region" description="Helical" evidence="12">
    <location>
        <begin position="495"/>
        <end position="516"/>
    </location>
</feature>
<dbReference type="OrthoDB" id="413361at2759"/>
<evidence type="ECO:0000256" key="12">
    <source>
        <dbReference type="SAM" id="Phobius"/>
    </source>
</evidence>
<dbReference type="InterPro" id="IPR019594">
    <property type="entry name" value="Glu/Gly-bd"/>
</dbReference>
<evidence type="ECO:0000256" key="10">
    <source>
        <dbReference type="ARBA" id="ARBA00023286"/>
    </source>
</evidence>
<dbReference type="STRING" id="30019.A0A0M4EJW5"/>
<dbReference type="Pfam" id="PF24576">
    <property type="entry name" value="IR75A_N"/>
    <property type="match status" value="1"/>
</dbReference>
<evidence type="ECO:0000313" key="16">
    <source>
        <dbReference type="Proteomes" id="UP000494163"/>
    </source>
</evidence>
<evidence type="ECO:0000256" key="5">
    <source>
        <dbReference type="ARBA" id="ARBA00022989"/>
    </source>
</evidence>
<evidence type="ECO:0000256" key="1">
    <source>
        <dbReference type="ARBA" id="ARBA00004651"/>
    </source>
</evidence>
<reference evidence="15 16" key="1">
    <citation type="submission" date="2015-08" db="EMBL/GenBank/DDBJ databases">
        <title>Ancestral chromatin configuration constrains chromatin evolution on differentiating sex chromosomes in Drosophila.</title>
        <authorList>
            <person name="Zhou Q."/>
            <person name="Bachtrog D."/>
        </authorList>
    </citation>
    <scope>NUCLEOTIDE SEQUENCE [LARGE SCALE GENOMIC DNA]</scope>
    <source>
        <tissue evidence="15">Whole larvae</tissue>
    </source>
</reference>
<dbReference type="Proteomes" id="UP000494163">
    <property type="component" value="Chromosome 3R"/>
</dbReference>
<keyword evidence="2" id="KW-0813">Transport</keyword>
<evidence type="ECO:0000256" key="9">
    <source>
        <dbReference type="ARBA" id="ARBA00023180"/>
    </source>
</evidence>
<proteinExistence type="predicted"/>
<keyword evidence="3" id="KW-1003">Cell membrane</keyword>
<evidence type="ECO:0000256" key="2">
    <source>
        <dbReference type="ARBA" id="ARBA00022448"/>
    </source>
</evidence>
<dbReference type="GO" id="GO:0015276">
    <property type="term" value="F:ligand-gated monoatomic ion channel activity"/>
    <property type="evidence" value="ECO:0007669"/>
    <property type="project" value="InterPro"/>
</dbReference>
<dbReference type="Pfam" id="PF10613">
    <property type="entry name" value="Lig_chan-Glu_bd"/>
    <property type="match status" value="1"/>
</dbReference>
<evidence type="ECO:0000259" key="14">
    <source>
        <dbReference type="Pfam" id="PF24576"/>
    </source>
</evidence>
<comment type="subcellular location">
    <subcellularLocation>
        <location evidence="1">Cell membrane</location>
        <topology evidence="1">Multi-pass membrane protein</topology>
    </subcellularLocation>
</comment>
<name>A0A0M4EJW5_DROBS</name>
<keyword evidence="9" id="KW-0325">Glycoprotein</keyword>
<keyword evidence="5 12" id="KW-1133">Transmembrane helix</keyword>
<feature type="domain" description="Ionotropic receptor 75a N-terminal" evidence="14">
    <location>
        <begin position="1"/>
        <end position="108"/>
    </location>
</feature>
<protein>
    <submittedName>
        <fullName evidence="15">Ir84a</fullName>
    </submittedName>
</protein>
<gene>
    <name evidence="15" type="ORF">Dbus_chr3Rg65</name>
</gene>
<keyword evidence="4 12" id="KW-0812">Transmembrane</keyword>
<dbReference type="EMBL" id="CP012526">
    <property type="protein sequence ID" value="ALC45315.1"/>
    <property type="molecule type" value="Genomic_DNA"/>
</dbReference>
<keyword evidence="11" id="KW-0407">Ion channel</keyword>